<gene>
    <name evidence="3" type="ORF">BOKJ2_LOCUS3563</name>
</gene>
<feature type="domain" description="SprT-like" evidence="2">
    <location>
        <begin position="788"/>
        <end position="941"/>
    </location>
</feature>
<dbReference type="Proteomes" id="UP000783686">
    <property type="component" value="Unassembled WGS sequence"/>
</dbReference>
<dbReference type="PANTHER" id="PTHR23099">
    <property type="entry name" value="TRANSCRIPTIONAL REGULATOR"/>
    <property type="match status" value="1"/>
</dbReference>
<sequence length="964" mass="108725">MPVKPTNLDSDDFYSHMLTDDESCCSKRAPELTDDSSFAEFYDSVESPSRIDMDKVDQGSKSSKTNEKKNEKGGFKSRIPVPTFATTLRPKMLDNKAQRFRLQQILSAGGTTKKLVVKRVSNASGKRVSLLPRHKLSFGKEINFCEGEFLNSTRISVLPKTTDEKSAEKECHSEVDRHTKSTSLSTVHDVTYENKTTNEAEQFQEDEDLKEEEETYRKSFTKEGGDDSDQQHDVATEVEVSKDLAVSHASFMSSLPVEGSFVWASDASDFEDDLVEKDLELIEKCHERLLHPEGFSFVNSSTYSTSKLIESSIDSFGDEAAKIVNDSTVVDEDSNRSITSEESDNQTHVVDGSVNEDTVGCESEEESLDESTNITIQEEESLIDSVRKMSITMDKTNRTLESERTSTRTVLDDSEFDLVDGKENISQDEIDKERTNGEFDSDSEDYEDSDVDSSKRATLKKKSSVSQGIVSSYPSFSQALSTEHRDTNEDNVIDEEALAVDEEEKEDSEEEDEDTYRKSYEGDDVEDSDQQNGEAIELEVSEDLEASHASFMSSLSVEGSFVWASDASDFEDDVVEKDLELIEKCHGRLLNPEEFSFVDSTTYSTSNIETSIDSFGDDAATTVDYSTVADEDVEQTTVVEESCNESNVDSSVNETTVVHESGDETVTESRNITVQEEDSVIENVKKMSITKEKAERTSKSQRTPTRRVVLDDSDFELVVDKENKSQNESDKGETNGESDSDLEEDYEDSDEVDEIDPSKRKSPKKSSDKDEAYLLSLTGQMITGRNRDDIVVKLMEIFNRRIFDRRLPKLEYEWNARLRKTAGQYYSSSGKGDQDLVKLATKVLTSGERLRNTLLHEVCHCAVRRINNVKEGHGRYFKQWAKHVSKVFPLIPPITTRHNYEIYYKYEYVCQECGGKVRRHSPSVDITTKCCGKCHGRFDVLKDGKLWKKAAIDEQTKKSIVLSM</sequence>
<accession>A0A811K5A2</accession>
<evidence type="ECO:0000313" key="3">
    <source>
        <dbReference type="EMBL" id="CAD5211176.1"/>
    </source>
</evidence>
<feature type="compositionally biased region" description="Acidic residues" evidence="1">
    <location>
        <begin position="202"/>
        <end position="214"/>
    </location>
</feature>
<feature type="compositionally biased region" description="Basic and acidic residues" evidence="1">
    <location>
        <begin position="49"/>
        <end position="74"/>
    </location>
</feature>
<feature type="region of interest" description="Disordered" evidence="1">
    <location>
        <begin position="49"/>
        <end position="77"/>
    </location>
</feature>
<feature type="region of interest" description="Disordered" evidence="1">
    <location>
        <begin position="193"/>
        <end position="231"/>
    </location>
</feature>
<organism evidence="3 4">
    <name type="scientific">Bursaphelenchus okinawaensis</name>
    <dbReference type="NCBI Taxonomy" id="465554"/>
    <lineage>
        <taxon>Eukaryota</taxon>
        <taxon>Metazoa</taxon>
        <taxon>Ecdysozoa</taxon>
        <taxon>Nematoda</taxon>
        <taxon>Chromadorea</taxon>
        <taxon>Rhabditida</taxon>
        <taxon>Tylenchina</taxon>
        <taxon>Tylenchomorpha</taxon>
        <taxon>Aphelenchoidea</taxon>
        <taxon>Aphelenchoididae</taxon>
        <taxon>Bursaphelenchus</taxon>
    </lineage>
</organism>
<dbReference type="GO" id="GO:0005634">
    <property type="term" value="C:nucleus"/>
    <property type="evidence" value="ECO:0007669"/>
    <property type="project" value="TreeGrafter"/>
</dbReference>
<feature type="compositionally biased region" description="Polar residues" evidence="1">
    <location>
        <begin position="464"/>
        <end position="481"/>
    </location>
</feature>
<dbReference type="PANTHER" id="PTHR23099:SF0">
    <property type="entry name" value="GERM CELL NUCLEAR ACIDIC PROTEIN"/>
    <property type="match status" value="1"/>
</dbReference>
<feature type="region of interest" description="Disordered" evidence="1">
    <location>
        <begin position="691"/>
        <end position="769"/>
    </location>
</feature>
<evidence type="ECO:0000259" key="2">
    <source>
        <dbReference type="SMART" id="SM00731"/>
    </source>
</evidence>
<feature type="compositionally biased region" description="Acidic residues" evidence="1">
    <location>
        <begin position="489"/>
        <end position="514"/>
    </location>
</feature>
<dbReference type="Pfam" id="PF10263">
    <property type="entry name" value="SprT-like"/>
    <property type="match status" value="1"/>
</dbReference>
<feature type="compositionally biased region" description="Basic and acidic residues" evidence="1">
    <location>
        <begin position="419"/>
        <end position="437"/>
    </location>
</feature>
<dbReference type="SMART" id="SM00731">
    <property type="entry name" value="SprT"/>
    <property type="match status" value="1"/>
</dbReference>
<feature type="compositionally biased region" description="Basic and acidic residues" evidence="1">
    <location>
        <begin position="397"/>
        <end position="406"/>
    </location>
</feature>
<protein>
    <recommendedName>
        <fullName evidence="2">SprT-like domain-containing protein</fullName>
    </recommendedName>
</protein>
<feature type="compositionally biased region" description="Acidic residues" evidence="1">
    <location>
        <begin position="439"/>
        <end position="451"/>
    </location>
</feature>
<dbReference type="EMBL" id="CAJFDH010000002">
    <property type="protein sequence ID" value="CAD5211176.1"/>
    <property type="molecule type" value="Genomic_DNA"/>
</dbReference>
<reference evidence="3" key="1">
    <citation type="submission" date="2020-09" db="EMBL/GenBank/DDBJ databases">
        <authorList>
            <person name="Kikuchi T."/>
        </authorList>
    </citation>
    <scope>NUCLEOTIDE SEQUENCE</scope>
    <source>
        <strain evidence="3">SH1</strain>
    </source>
</reference>
<dbReference type="GO" id="GO:0006974">
    <property type="term" value="P:DNA damage response"/>
    <property type="evidence" value="ECO:0007669"/>
    <property type="project" value="UniProtKB-ARBA"/>
</dbReference>
<feature type="compositionally biased region" description="Basic and acidic residues" evidence="1">
    <location>
        <begin position="215"/>
        <end position="231"/>
    </location>
</feature>
<feature type="region of interest" description="Disordered" evidence="1">
    <location>
        <begin position="397"/>
        <end position="539"/>
    </location>
</feature>
<name>A0A811K5A2_9BILA</name>
<dbReference type="OrthoDB" id="20772at2759"/>
<proteinExistence type="predicted"/>
<evidence type="ECO:0000313" key="4">
    <source>
        <dbReference type="Proteomes" id="UP000614601"/>
    </source>
</evidence>
<dbReference type="EMBL" id="CAJFCW020000002">
    <property type="protein sequence ID" value="CAG9092825.1"/>
    <property type="molecule type" value="Genomic_DNA"/>
</dbReference>
<keyword evidence="4" id="KW-1185">Reference proteome</keyword>
<feature type="compositionally biased region" description="Polar residues" evidence="1">
    <location>
        <begin position="644"/>
        <end position="658"/>
    </location>
</feature>
<feature type="compositionally biased region" description="Acidic residues" evidence="1">
    <location>
        <begin position="736"/>
        <end position="755"/>
    </location>
</feature>
<evidence type="ECO:0000256" key="1">
    <source>
        <dbReference type="SAM" id="MobiDB-lite"/>
    </source>
</evidence>
<dbReference type="InterPro" id="IPR006640">
    <property type="entry name" value="SprT-like_domain"/>
</dbReference>
<dbReference type="Proteomes" id="UP000614601">
    <property type="component" value="Unassembled WGS sequence"/>
</dbReference>
<feature type="region of interest" description="Disordered" evidence="1">
    <location>
        <begin position="643"/>
        <end position="679"/>
    </location>
</feature>
<dbReference type="AlphaFoldDB" id="A0A811K5A2"/>
<comment type="caution">
    <text evidence="3">The sequence shown here is derived from an EMBL/GenBank/DDBJ whole genome shotgun (WGS) entry which is preliminary data.</text>
</comment>
<feature type="compositionally biased region" description="Basic and acidic residues" evidence="1">
    <location>
        <begin position="718"/>
        <end position="734"/>
    </location>
</feature>